<name>A0A430RHC6_THESC</name>
<evidence type="ECO:0000313" key="2">
    <source>
        <dbReference type="Proteomes" id="UP000286734"/>
    </source>
</evidence>
<dbReference type="RefSeq" id="WP_126199910.1">
    <property type="nucleotide sequence ID" value="NZ_PELP01000023.1"/>
</dbReference>
<accession>A0A430RHC6</accession>
<proteinExistence type="predicted"/>
<dbReference type="AlphaFoldDB" id="A0A430RHC6"/>
<evidence type="ECO:0000313" key="1">
    <source>
        <dbReference type="EMBL" id="RTH07696.1"/>
    </source>
</evidence>
<protein>
    <submittedName>
        <fullName evidence="1">Uncharacterized protein</fullName>
    </submittedName>
</protein>
<sequence>MQNAFRRDRGPFTYCSAVDRFCAWYPTIIYSTNYTTNRQLVARATVSDLVLSVELAKQGAPYDNPFVPSWGSGS</sequence>
<reference evidence="1 2" key="1">
    <citation type="journal article" date="2019" name="Extremophiles">
        <title>Biogeography of thermophiles and predominance of Thermus scotoductus in domestic water heaters.</title>
        <authorList>
            <person name="Wilpiszeski R.L."/>
            <person name="Zhang Z."/>
            <person name="House C.H."/>
        </authorList>
    </citation>
    <scope>NUCLEOTIDE SEQUENCE [LARGE SCALE GENOMIC DNA]</scope>
    <source>
        <strain evidence="1 2">34_S34</strain>
    </source>
</reference>
<organism evidence="1 2">
    <name type="scientific">Thermus scotoductus</name>
    <dbReference type="NCBI Taxonomy" id="37636"/>
    <lineage>
        <taxon>Bacteria</taxon>
        <taxon>Thermotogati</taxon>
        <taxon>Deinococcota</taxon>
        <taxon>Deinococci</taxon>
        <taxon>Thermales</taxon>
        <taxon>Thermaceae</taxon>
        <taxon>Thermus</taxon>
    </lineage>
</organism>
<dbReference type="Proteomes" id="UP000286734">
    <property type="component" value="Unassembled WGS sequence"/>
</dbReference>
<comment type="caution">
    <text evidence="1">The sequence shown here is derived from an EMBL/GenBank/DDBJ whole genome shotgun (WGS) entry which is preliminary data.</text>
</comment>
<dbReference type="EMBL" id="PELP01000023">
    <property type="protein sequence ID" value="RTH07696.1"/>
    <property type="molecule type" value="Genomic_DNA"/>
</dbReference>
<gene>
    <name evidence="1" type="ORF">CSW47_01225</name>
</gene>